<dbReference type="EMBL" id="WFKJ01000072">
    <property type="protein sequence ID" value="KAB7886736.1"/>
    <property type="molecule type" value="Genomic_DNA"/>
</dbReference>
<keyword evidence="3" id="KW-1185">Reference proteome</keyword>
<dbReference type="Gene3D" id="2.60.120.370">
    <property type="entry name" value="YhcH/YjgK/YiaL"/>
    <property type="match status" value="1"/>
</dbReference>
<accession>A0A6L4WR52</accession>
<dbReference type="PANTHER" id="PTHR34986">
    <property type="entry name" value="EVOLVED BETA-GALACTOSIDASE SUBUNIT BETA"/>
    <property type="match status" value="1"/>
</dbReference>
<evidence type="ECO:0000313" key="4">
    <source>
        <dbReference type="Proteomes" id="UP000472839"/>
    </source>
</evidence>
<reference evidence="3 4" key="1">
    <citation type="submission" date="2019-10" db="EMBL/GenBank/DDBJ databases">
        <title>Poseidonibacter ostreae sp. nov., isolated from the gut of the Ostrea denselamellosa.</title>
        <authorList>
            <person name="Choi A."/>
        </authorList>
    </citation>
    <scope>NUCLEOTIDE SEQUENCE [LARGE SCALE GENOMIC DNA]</scope>
    <source>
        <strain evidence="1 4">SJOD-M-33</strain>
        <strain evidence="2 3">SJOD-M-5</strain>
    </source>
</reference>
<dbReference type="NCBIfam" id="TIGR00022">
    <property type="entry name" value="YhcH/YjgK/YiaL family protein"/>
    <property type="match status" value="1"/>
</dbReference>
<dbReference type="Pfam" id="PF04074">
    <property type="entry name" value="DUF386"/>
    <property type="match status" value="1"/>
</dbReference>
<dbReference type="PANTHER" id="PTHR34986:SF1">
    <property type="entry name" value="PROTEIN YIAL"/>
    <property type="match status" value="1"/>
</dbReference>
<protein>
    <submittedName>
        <fullName evidence="1">DUF386 family protein</fullName>
    </submittedName>
</protein>
<name>A0A6L4WR52_9BACT</name>
<dbReference type="InterPro" id="IPR037012">
    <property type="entry name" value="NanQ/TabA/YiaL_sf"/>
</dbReference>
<comment type="caution">
    <text evidence="1">The sequence shown here is derived from an EMBL/GenBank/DDBJ whole genome shotgun (WGS) entry which is preliminary data.</text>
</comment>
<dbReference type="GO" id="GO:0005829">
    <property type="term" value="C:cytosol"/>
    <property type="evidence" value="ECO:0007669"/>
    <property type="project" value="TreeGrafter"/>
</dbReference>
<dbReference type="EMBL" id="WFKK01000081">
    <property type="protein sequence ID" value="KAB7884523.1"/>
    <property type="molecule type" value="Genomic_DNA"/>
</dbReference>
<organism evidence="1 4">
    <name type="scientific">Poseidonibacter ostreae</name>
    <dbReference type="NCBI Taxonomy" id="2654171"/>
    <lineage>
        <taxon>Bacteria</taxon>
        <taxon>Pseudomonadati</taxon>
        <taxon>Campylobacterota</taxon>
        <taxon>Epsilonproteobacteria</taxon>
        <taxon>Campylobacterales</taxon>
        <taxon>Arcobacteraceae</taxon>
        <taxon>Poseidonibacter</taxon>
    </lineage>
</organism>
<evidence type="ECO:0000313" key="1">
    <source>
        <dbReference type="EMBL" id="KAB7884523.1"/>
    </source>
</evidence>
<dbReference type="AlphaFoldDB" id="A0A6L4WR52"/>
<dbReference type="SUPFAM" id="SSF51197">
    <property type="entry name" value="Clavaminate synthase-like"/>
    <property type="match status" value="1"/>
</dbReference>
<dbReference type="RefSeq" id="WP_152192216.1">
    <property type="nucleotide sequence ID" value="NZ_WFKI01000023.1"/>
</dbReference>
<evidence type="ECO:0000313" key="2">
    <source>
        <dbReference type="EMBL" id="KAB7886736.1"/>
    </source>
</evidence>
<evidence type="ECO:0000313" key="3">
    <source>
        <dbReference type="Proteomes" id="UP000461010"/>
    </source>
</evidence>
<proteinExistence type="predicted"/>
<sequence>MAIFGSLEEVKKQVSKEAFQIAFDYLENITDDFLDIKDGECIKEMISEDIFVLKQAYYTKNREDCFFESHKKYIDIQFMVKGEEYMDVCDLDSLEIETNYVEKTDFIKYKGKENATSKLLIRENCLAIFYPSDAHQPCVKVENKELIYKAVIKIPVNLG</sequence>
<dbReference type="Proteomes" id="UP000461010">
    <property type="component" value="Unassembled WGS sequence"/>
</dbReference>
<dbReference type="InterPro" id="IPR004375">
    <property type="entry name" value="NanQ/TabA/YiaL"/>
</dbReference>
<dbReference type="Proteomes" id="UP000472839">
    <property type="component" value="Unassembled WGS sequence"/>
</dbReference>
<gene>
    <name evidence="2" type="ORF">GBG18_14440</name>
    <name evidence="1" type="ORF">GBG19_15635</name>
</gene>